<evidence type="ECO:0000256" key="6">
    <source>
        <dbReference type="SAM" id="MobiDB-lite"/>
    </source>
</evidence>
<gene>
    <name evidence="9" type="ordered locus">bgla_1p0300</name>
</gene>
<evidence type="ECO:0000256" key="2">
    <source>
        <dbReference type="ARBA" id="ARBA00022475"/>
    </source>
</evidence>
<dbReference type="InterPro" id="IPR019476">
    <property type="entry name" value="T4SS_TraD_DNA-bd"/>
</dbReference>
<keyword evidence="10" id="KW-1185">Reference proteome</keyword>
<feature type="compositionally biased region" description="Low complexity" evidence="6">
    <location>
        <begin position="585"/>
        <end position="625"/>
    </location>
</feature>
<dbReference type="HOGENOM" id="CLU_016763_4_1_4"/>
<dbReference type="PANTHER" id="PTHR37937:SF1">
    <property type="entry name" value="CONJUGATIVE TRANSFER: DNA TRANSPORT"/>
    <property type="match status" value="1"/>
</dbReference>
<dbReference type="KEGG" id="bgd:bgla_1p0300"/>
<dbReference type="SUPFAM" id="SSF52540">
    <property type="entry name" value="P-loop containing nucleoside triphosphate hydrolases"/>
    <property type="match status" value="1"/>
</dbReference>
<dbReference type="Gene3D" id="3.40.50.300">
    <property type="entry name" value="P-loop containing nucleotide triphosphate hydrolases"/>
    <property type="match status" value="2"/>
</dbReference>
<reference evidence="9 10" key="1">
    <citation type="journal article" date="2011" name="J. Bacteriol.">
        <title>Complete genome sequence of Burkholderia gladioli BSR3.</title>
        <authorList>
            <person name="Seo Y.S."/>
            <person name="Lim J."/>
            <person name="Choi B.S."/>
            <person name="Kim H."/>
            <person name="Goo E."/>
            <person name="Lee B."/>
            <person name="Lim J.S."/>
            <person name="Choi I.Y."/>
            <person name="Moon J.S."/>
            <person name="Kim J."/>
            <person name="Hwang I."/>
        </authorList>
    </citation>
    <scope>NUCLEOTIDE SEQUENCE [LARGE SCALE GENOMIC DNA]</scope>
    <source>
        <strain evidence="10">BSR3</strain>
    </source>
</reference>
<evidence type="ECO:0000313" key="10">
    <source>
        <dbReference type="Proteomes" id="UP000008316"/>
    </source>
</evidence>
<dbReference type="Pfam" id="PF10412">
    <property type="entry name" value="TrwB_AAD_bind"/>
    <property type="match status" value="1"/>
</dbReference>
<feature type="transmembrane region" description="Helical" evidence="7">
    <location>
        <begin position="115"/>
        <end position="135"/>
    </location>
</feature>
<evidence type="ECO:0000256" key="1">
    <source>
        <dbReference type="ARBA" id="ARBA00004651"/>
    </source>
</evidence>
<evidence type="ECO:0000256" key="3">
    <source>
        <dbReference type="ARBA" id="ARBA00022692"/>
    </source>
</evidence>
<protein>
    <submittedName>
        <fullName evidence="9">Type IV secretory pathway VirD4 components-like protein</fullName>
    </submittedName>
</protein>
<evidence type="ECO:0000256" key="7">
    <source>
        <dbReference type="SAM" id="Phobius"/>
    </source>
</evidence>
<evidence type="ECO:0000256" key="5">
    <source>
        <dbReference type="ARBA" id="ARBA00023136"/>
    </source>
</evidence>
<name>F2LRX9_BURGS</name>
<dbReference type="InterPro" id="IPR027417">
    <property type="entry name" value="P-loop_NTPase"/>
</dbReference>
<evidence type="ECO:0000259" key="8">
    <source>
        <dbReference type="Pfam" id="PF10412"/>
    </source>
</evidence>
<dbReference type="EMBL" id="CP002601">
    <property type="protein sequence ID" value="AEA65434.1"/>
    <property type="molecule type" value="Genomic_DNA"/>
</dbReference>
<keyword evidence="9" id="KW-0614">Plasmid</keyword>
<evidence type="ECO:0000313" key="9">
    <source>
        <dbReference type="EMBL" id="AEA65434.1"/>
    </source>
</evidence>
<dbReference type="GO" id="GO:0005886">
    <property type="term" value="C:plasma membrane"/>
    <property type="evidence" value="ECO:0007669"/>
    <property type="project" value="UniProtKB-SubCell"/>
</dbReference>
<sequence>MSDPRAPGSLATFSRGTILWWQQAKLLTSAIFAVLVSAIVVGVLAGGAYLYLISSAQTRYLAIKHVEAEFLTVVPMANPDVSFHFGEDVTTLPPDAALSFTEEAADEFLVYARNAALYAVLTTIGVFIFAVIFWMEYGRGWLTDKQIRGARLVKAEELTKELREQGDASPYLIAGVPMRKKAENLNTLIAGAQGTGKSQQFFAMMDQVRAQGKRAIVYDTSGEFTATYFREGKDIILNPFDARSPNWNVWREIQEDYHNDGIAEGLIPIPPNVPDPFFAIAGRMIVKDTIRALGEDGKRTNAALYKTIAHSNLEELHAVLIKQAAGTYVDPVTERTGMSLKMTVQNQLDSFRYLHDEGEPFSIRQWIQDEDPKNDSWLFISCNEEQKLAILPLISLWCDIAIRSLLTLEPSHSERMWYFYDELPTLQKLEIMKLAATNIRKFGGCFVIGLQDFSQLFQIYGEHLARTIISGCQTKLLLRVTDGDAAKALANAIGQADLDEKEESVNLGIDERRDGMSVFARRNLRDLVLSSEILRLPDMQGYVVTPGPYPIARVKYGYVPHAKVASPYIPRKSFALWLPPGDGAAAAPGTGAAPASALTAPATASAQQASTPTAAAAAATQSEPTAPTPPTAPVQAPASSASQGAPKPAAASSAPTPSPTPGDAATSSPSVVRSGSDSSNLVVLPSGAVVDGDTGEVQGKVSPQDGQSDRGQSGSLGFDDLLR</sequence>
<geneLocation type="plasmid" evidence="9 10">
    <name>bgla_1p</name>
</geneLocation>
<proteinExistence type="predicted"/>
<dbReference type="Proteomes" id="UP000008316">
    <property type="component" value="Plasmid bgla_1p"/>
</dbReference>
<accession>F2LRX9</accession>
<feature type="transmembrane region" description="Helical" evidence="7">
    <location>
        <begin position="30"/>
        <end position="52"/>
    </location>
</feature>
<keyword evidence="4 7" id="KW-1133">Transmembrane helix</keyword>
<dbReference type="CDD" id="cd01127">
    <property type="entry name" value="TrwB_TraG_TraD_VirD4"/>
    <property type="match status" value="1"/>
</dbReference>
<comment type="subcellular location">
    <subcellularLocation>
        <location evidence="1">Cell membrane</location>
        <topology evidence="1">Multi-pass membrane protein</topology>
    </subcellularLocation>
</comment>
<feature type="domain" description="Type IV secretion system coupling protein TraD DNA-binding" evidence="8">
    <location>
        <begin position="171"/>
        <end position="555"/>
    </location>
</feature>
<dbReference type="RefSeq" id="WP_013699818.1">
    <property type="nucleotide sequence ID" value="NC_015382.1"/>
</dbReference>
<keyword evidence="5 7" id="KW-0472">Membrane</keyword>
<feature type="compositionally biased region" description="Polar residues" evidence="6">
    <location>
        <begin position="704"/>
        <end position="715"/>
    </location>
</feature>
<feature type="compositionally biased region" description="Low complexity" evidence="6">
    <location>
        <begin position="633"/>
        <end position="679"/>
    </location>
</feature>
<organism evidence="9 10">
    <name type="scientific">Burkholderia gladioli (strain BSR3)</name>
    <dbReference type="NCBI Taxonomy" id="999541"/>
    <lineage>
        <taxon>Bacteria</taxon>
        <taxon>Pseudomonadati</taxon>
        <taxon>Pseudomonadota</taxon>
        <taxon>Betaproteobacteria</taxon>
        <taxon>Burkholderiales</taxon>
        <taxon>Burkholderiaceae</taxon>
        <taxon>Burkholderia</taxon>
    </lineage>
</organism>
<keyword evidence="2" id="KW-1003">Cell membrane</keyword>
<dbReference type="AlphaFoldDB" id="F2LRX9"/>
<feature type="region of interest" description="Disordered" evidence="6">
    <location>
        <begin position="585"/>
        <end position="723"/>
    </location>
</feature>
<keyword evidence="3 7" id="KW-0812">Transmembrane</keyword>
<dbReference type="InterPro" id="IPR051539">
    <property type="entry name" value="T4SS-coupling_protein"/>
</dbReference>
<evidence type="ECO:0000256" key="4">
    <source>
        <dbReference type="ARBA" id="ARBA00022989"/>
    </source>
</evidence>
<dbReference type="PANTHER" id="PTHR37937">
    <property type="entry name" value="CONJUGATIVE TRANSFER: DNA TRANSPORT"/>
    <property type="match status" value="1"/>
</dbReference>